<feature type="region of interest" description="Disordered" evidence="1">
    <location>
        <begin position="40"/>
        <end position="94"/>
    </location>
</feature>
<accession>A0AA37BC91</accession>
<feature type="region of interest" description="Disordered" evidence="1">
    <location>
        <begin position="1"/>
        <end position="28"/>
    </location>
</feature>
<feature type="region of interest" description="Disordered" evidence="1">
    <location>
        <begin position="137"/>
        <end position="188"/>
    </location>
</feature>
<comment type="caution">
    <text evidence="2">The sequence shown here is derived from an EMBL/GenBank/DDBJ whole genome shotgun (WGS) entry which is preliminary data.</text>
</comment>
<reference evidence="2" key="1">
    <citation type="journal article" date="2014" name="Int. J. Syst. Evol. Microbiol.">
        <title>Complete genome sequence of Corynebacterium casei LMG S-19264T (=DSM 44701T), isolated from a smear-ripened cheese.</title>
        <authorList>
            <consortium name="US DOE Joint Genome Institute (JGI-PGF)"/>
            <person name="Walter F."/>
            <person name="Albersmeier A."/>
            <person name="Kalinowski J."/>
            <person name="Ruckert C."/>
        </authorList>
    </citation>
    <scope>NUCLEOTIDE SEQUENCE</scope>
    <source>
        <strain evidence="2">JCM 3093</strain>
    </source>
</reference>
<dbReference type="AlphaFoldDB" id="A0AA37BC91"/>
<feature type="compositionally biased region" description="Low complexity" evidence="1">
    <location>
        <begin position="11"/>
        <end position="28"/>
    </location>
</feature>
<evidence type="ECO:0000313" key="2">
    <source>
        <dbReference type="EMBL" id="GGK49400.1"/>
    </source>
</evidence>
<feature type="compositionally biased region" description="Low complexity" evidence="1">
    <location>
        <begin position="45"/>
        <end position="59"/>
    </location>
</feature>
<dbReference type="EMBL" id="BMQD01000001">
    <property type="protein sequence ID" value="GGK49400.1"/>
    <property type="molecule type" value="Genomic_DNA"/>
</dbReference>
<dbReference type="Proteomes" id="UP000627984">
    <property type="component" value="Unassembled WGS sequence"/>
</dbReference>
<name>A0AA37BC91_9ACTN</name>
<gene>
    <name evidence="2" type="ORF">GCM10010126_06270</name>
</gene>
<organism evidence="2 3">
    <name type="scientific">Planomonospora parontospora</name>
    <dbReference type="NCBI Taxonomy" id="58119"/>
    <lineage>
        <taxon>Bacteria</taxon>
        <taxon>Bacillati</taxon>
        <taxon>Actinomycetota</taxon>
        <taxon>Actinomycetes</taxon>
        <taxon>Streptosporangiales</taxon>
        <taxon>Streptosporangiaceae</taxon>
        <taxon>Planomonospora</taxon>
    </lineage>
</organism>
<feature type="compositionally biased region" description="Low complexity" evidence="1">
    <location>
        <begin position="73"/>
        <end position="94"/>
    </location>
</feature>
<evidence type="ECO:0000256" key="1">
    <source>
        <dbReference type="SAM" id="MobiDB-lite"/>
    </source>
</evidence>
<reference evidence="2" key="2">
    <citation type="submission" date="2022-09" db="EMBL/GenBank/DDBJ databases">
        <authorList>
            <person name="Sun Q."/>
            <person name="Ohkuma M."/>
        </authorList>
    </citation>
    <scope>NUCLEOTIDE SEQUENCE</scope>
    <source>
        <strain evidence="2">JCM 3093</strain>
    </source>
</reference>
<proteinExistence type="predicted"/>
<protein>
    <submittedName>
        <fullName evidence="2">Uncharacterized protein</fullName>
    </submittedName>
</protein>
<sequence>MTVDHIGTVPSCGRSGARSSSSGPRSGSICGLCEAMSTCTRRPKTPSASRSRRTASIASGSPASTHEAGALCTASANRPPPAAASSPARPAVSSTAAIAPRPLVVRMIRLRPQMIRAASSRLRIPATCAAATSPIECPTTASGSNPQERQRRASATWTAKITGWATSIRASRDSSGPAVSSPVSDQSA</sequence>
<feature type="compositionally biased region" description="Polar residues" evidence="1">
    <location>
        <begin position="139"/>
        <end position="188"/>
    </location>
</feature>
<evidence type="ECO:0000313" key="3">
    <source>
        <dbReference type="Proteomes" id="UP000627984"/>
    </source>
</evidence>